<keyword evidence="6" id="KW-0067">ATP-binding</keyword>
<comment type="similarity">
    <text evidence="2 9">Belongs to the RecN family.</text>
</comment>
<proteinExistence type="inferred from homology"/>
<evidence type="ECO:0000256" key="9">
    <source>
        <dbReference type="PIRNR" id="PIRNR003128"/>
    </source>
</evidence>
<evidence type="ECO:0000313" key="11">
    <source>
        <dbReference type="EMBL" id="SDC05043.1"/>
    </source>
</evidence>
<dbReference type="RefSeq" id="WP_367576284.1">
    <property type="nucleotide sequence ID" value="NZ_FMYM01000005.1"/>
</dbReference>
<keyword evidence="12" id="KW-1185">Reference proteome</keyword>
<accession>A0A1G6IF80</accession>
<dbReference type="GO" id="GO:0005524">
    <property type="term" value="F:ATP binding"/>
    <property type="evidence" value="ECO:0007669"/>
    <property type="project" value="UniProtKB-KW"/>
</dbReference>
<dbReference type="PANTHER" id="PTHR11059:SF0">
    <property type="entry name" value="DNA REPAIR PROTEIN RECN"/>
    <property type="match status" value="1"/>
</dbReference>
<protein>
    <recommendedName>
        <fullName evidence="3 9">DNA repair protein RecN</fullName>
    </recommendedName>
    <alternativeName>
        <fullName evidence="8 9">Recombination protein N</fullName>
    </alternativeName>
</protein>
<dbReference type="GO" id="GO:0009432">
    <property type="term" value="P:SOS response"/>
    <property type="evidence" value="ECO:0007669"/>
    <property type="project" value="TreeGrafter"/>
</dbReference>
<dbReference type="FunFam" id="3.40.50.300:FF:000356">
    <property type="entry name" value="DNA repair protein RecN"/>
    <property type="match status" value="1"/>
</dbReference>
<dbReference type="AlphaFoldDB" id="A0A1G6IF80"/>
<evidence type="ECO:0000256" key="1">
    <source>
        <dbReference type="ARBA" id="ARBA00003618"/>
    </source>
</evidence>
<evidence type="ECO:0000259" key="10">
    <source>
        <dbReference type="Pfam" id="PF02463"/>
    </source>
</evidence>
<dbReference type="InterPro" id="IPR003395">
    <property type="entry name" value="RecF/RecN/SMC_N"/>
</dbReference>
<dbReference type="Pfam" id="PF02463">
    <property type="entry name" value="SMC_N"/>
    <property type="match status" value="1"/>
</dbReference>
<dbReference type="GO" id="GO:0006281">
    <property type="term" value="P:DNA repair"/>
    <property type="evidence" value="ECO:0007669"/>
    <property type="project" value="UniProtKB-KW"/>
</dbReference>
<dbReference type="PANTHER" id="PTHR11059">
    <property type="entry name" value="DNA REPAIR PROTEIN RECN"/>
    <property type="match status" value="1"/>
</dbReference>
<dbReference type="NCBIfam" id="TIGR00634">
    <property type="entry name" value="recN"/>
    <property type="match status" value="1"/>
</dbReference>
<reference evidence="12" key="1">
    <citation type="submission" date="2016-09" db="EMBL/GenBank/DDBJ databases">
        <authorList>
            <person name="Varghese N."/>
            <person name="Submissions S."/>
        </authorList>
    </citation>
    <scope>NUCLEOTIDE SEQUENCE [LARGE SCALE GENOMIC DNA]</scope>
    <source>
        <strain evidence="12">25nlg</strain>
    </source>
</reference>
<feature type="domain" description="RecF/RecN/SMC N-terminal" evidence="10">
    <location>
        <begin position="2"/>
        <end position="514"/>
    </location>
</feature>
<evidence type="ECO:0000256" key="8">
    <source>
        <dbReference type="ARBA" id="ARBA00033408"/>
    </source>
</evidence>
<dbReference type="InterPro" id="IPR004604">
    <property type="entry name" value="DNA_recomb/repair_RecN"/>
</dbReference>
<keyword evidence="4" id="KW-0547">Nucleotide-binding</keyword>
<name>A0A1G6IF80_9BACI</name>
<evidence type="ECO:0000256" key="5">
    <source>
        <dbReference type="ARBA" id="ARBA00022763"/>
    </source>
</evidence>
<evidence type="ECO:0000256" key="4">
    <source>
        <dbReference type="ARBA" id="ARBA00022741"/>
    </source>
</evidence>
<dbReference type="CDD" id="cd03241">
    <property type="entry name" value="ABC_RecN"/>
    <property type="match status" value="2"/>
</dbReference>
<dbReference type="GO" id="GO:0043590">
    <property type="term" value="C:bacterial nucleoid"/>
    <property type="evidence" value="ECO:0007669"/>
    <property type="project" value="TreeGrafter"/>
</dbReference>
<comment type="function">
    <text evidence="1 9">May be involved in recombinational repair of damaged DNA.</text>
</comment>
<dbReference type="GO" id="GO:0006310">
    <property type="term" value="P:DNA recombination"/>
    <property type="evidence" value="ECO:0007669"/>
    <property type="project" value="InterPro"/>
</dbReference>
<gene>
    <name evidence="11" type="ORF">SAMN05421737_10540</name>
</gene>
<evidence type="ECO:0000256" key="2">
    <source>
        <dbReference type="ARBA" id="ARBA00009441"/>
    </source>
</evidence>
<organism evidence="11 12">
    <name type="scientific">Shouchella lonarensis</name>
    <dbReference type="NCBI Taxonomy" id="1464122"/>
    <lineage>
        <taxon>Bacteria</taxon>
        <taxon>Bacillati</taxon>
        <taxon>Bacillota</taxon>
        <taxon>Bacilli</taxon>
        <taxon>Bacillales</taxon>
        <taxon>Bacillaceae</taxon>
        <taxon>Shouchella</taxon>
    </lineage>
</organism>
<evidence type="ECO:0000313" key="12">
    <source>
        <dbReference type="Proteomes" id="UP000242662"/>
    </source>
</evidence>
<evidence type="ECO:0000256" key="6">
    <source>
        <dbReference type="ARBA" id="ARBA00022840"/>
    </source>
</evidence>
<dbReference type="InterPro" id="IPR027417">
    <property type="entry name" value="P-loop_NTPase"/>
</dbReference>
<keyword evidence="5 9" id="KW-0227">DNA damage</keyword>
<dbReference type="Gene3D" id="3.40.50.300">
    <property type="entry name" value="P-loop containing nucleotide triphosphate hydrolases"/>
    <property type="match status" value="2"/>
</dbReference>
<sequence length="568" mass="63497">MMLTELSIKNFAIIQQLTVPFEQGLTVLTGETGAGKSIIIDAVGLLLGARGSSDFIRHGEKRAEIEGLFHVDATHPVHEKLMIIGIDIEEDMLIIRRDITSAGKSICRINGKLTTISQLRDVGQSLIDVHGQHEHQTLMRKEEHLSLLDRFGGEELSTTLKMYQKEFRWMQQIEEQYRTLNQDTQAIAQKIDLYTYQSNEIAAAALTEHEDERLLEERYKLANSEKLISTLTASYEQLYGEGRGLDAVSKTLSSLEEAANIDLTLQPLVEQISTSYYTLEEAAFTLREAIDQVDFHSDRLNLVEARLAEIETLKRKYGESVSEILAHEVKIKEELMTLTDREDHVAALNEKRQACYEKLAPLAAQLTEIREKVAAKLSATVFTQLQQLYMEKATFKVKISIRKSEKALDHFGFNGKDQVEFLLSANRGEPLKSLAKVASGGEISRMMLALKSSLSASQGITSVIFDEVDSGVSGRVAQAIAEKVYRISMGSQVLCISHLPQVAAMADQHLFISKTEIDGRVVTNVKSLTEKEKIAELARMLSGTKVTEITRENAKELLQQAQLKKVVC</sequence>
<dbReference type="Proteomes" id="UP000242662">
    <property type="component" value="Unassembled WGS sequence"/>
</dbReference>
<dbReference type="EMBL" id="FMYM01000005">
    <property type="protein sequence ID" value="SDC05043.1"/>
    <property type="molecule type" value="Genomic_DNA"/>
</dbReference>
<evidence type="ECO:0000256" key="3">
    <source>
        <dbReference type="ARBA" id="ARBA00021315"/>
    </source>
</evidence>
<evidence type="ECO:0000256" key="7">
    <source>
        <dbReference type="ARBA" id="ARBA00023204"/>
    </source>
</evidence>
<keyword evidence="7 9" id="KW-0234">DNA repair</keyword>
<dbReference type="PIRSF" id="PIRSF003128">
    <property type="entry name" value="RecN"/>
    <property type="match status" value="1"/>
</dbReference>
<dbReference type="STRING" id="1464122.SAMN05421737_10540"/>
<dbReference type="SUPFAM" id="SSF52540">
    <property type="entry name" value="P-loop containing nucleoside triphosphate hydrolases"/>
    <property type="match status" value="2"/>
</dbReference>
<dbReference type="FunFam" id="3.40.50.300:FF:000319">
    <property type="entry name" value="DNA repair protein RecN"/>
    <property type="match status" value="1"/>
</dbReference>